<dbReference type="GO" id="GO:0016020">
    <property type="term" value="C:membrane"/>
    <property type="evidence" value="ECO:0007669"/>
    <property type="project" value="UniProtKB-SubCell"/>
</dbReference>
<dbReference type="InterPro" id="IPR014010">
    <property type="entry name" value="REJ_dom"/>
</dbReference>
<keyword evidence="3" id="KW-0812">Transmembrane</keyword>
<dbReference type="EMBL" id="GG666487">
    <property type="protein sequence ID" value="EEN64516.1"/>
    <property type="molecule type" value="Genomic_DNA"/>
</dbReference>
<dbReference type="PROSITE" id="PS51111">
    <property type="entry name" value="REJ"/>
    <property type="match status" value="1"/>
</dbReference>
<feature type="domain" description="REJ" evidence="7">
    <location>
        <begin position="1"/>
        <end position="103"/>
    </location>
</feature>
<name>C3Y6B9_BRAFL</name>
<evidence type="ECO:0000313" key="8">
    <source>
        <dbReference type="EMBL" id="EEN64516.1"/>
    </source>
</evidence>
<reference evidence="8" key="1">
    <citation type="journal article" date="2008" name="Nature">
        <title>The amphioxus genome and the evolution of the chordate karyotype.</title>
        <authorList>
            <consortium name="US DOE Joint Genome Institute (JGI-PGF)"/>
            <person name="Putnam N.H."/>
            <person name="Butts T."/>
            <person name="Ferrier D.E.K."/>
            <person name="Furlong R.F."/>
            <person name="Hellsten U."/>
            <person name="Kawashima T."/>
            <person name="Robinson-Rechavi M."/>
            <person name="Shoguchi E."/>
            <person name="Terry A."/>
            <person name="Yu J.-K."/>
            <person name="Benito-Gutierrez E.L."/>
            <person name="Dubchak I."/>
            <person name="Garcia-Fernandez J."/>
            <person name="Gibson-Brown J.J."/>
            <person name="Grigoriev I.V."/>
            <person name="Horton A.C."/>
            <person name="de Jong P.J."/>
            <person name="Jurka J."/>
            <person name="Kapitonov V.V."/>
            <person name="Kohara Y."/>
            <person name="Kuroki Y."/>
            <person name="Lindquist E."/>
            <person name="Lucas S."/>
            <person name="Osoegawa K."/>
            <person name="Pennacchio L.A."/>
            <person name="Salamov A.A."/>
            <person name="Satou Y."/>
            <person name="Sauka-Spengler T."/>
            <person name="Schmutz J."/>
            <person name="Shin-I T."/>
            <person name="Toyoda A."/>
            <person name="Bronner-Fraser M."/>
            <person name="Fujiyama A."/>
            <person name="Holland L.Z."/>
            <person name="Holland P.W.H."/>
            <person name="Satoh N."/>
            <person name="Rokhsar D.S."/>
        </authorList>
    </citation>
    <scope>NUCLEOTIDE SEQUENCE [LARGE SCALE GENOMIC DNA]</scope>
    <source>
        <strain evidence="8">S238N-H82</strain>
        <tissue evidence="8">Testes</tissue>
    </source>
</reference>
<comment type="similarity">
    <text evidence="2">Belongs to the polycystin family.</text>
</comment>
<organism>
    <name type="scientific">Branchiostoma floridae</name>
    <name type="common">Florida lancelet</name>
    <name type="synonym">Amphioxus</name>
    <dbReference type="NCBI Taxonomy" id="7739"/>
    <lineage>
        <taxon>Eukaryota</taxon>
        <taxon>Metazoa</taxon>
        <taxon>Chordata</taxon>
        <taxon>Cephalochordata</taxon>
        <taxon>Leptocardii</taxon>
        <taxon>Amphioxiformes</taxon>
        <taxon>Branchiostomatidae</taxon>
        <taxon>Branchiostoma</taxon>
    </lineage>
</organism>
<evidence type="ECO:0000256" key="6">
    <source>
        <dbReference type="ARBA" id="ARBA00023136"/>
    </source>
</evidence>
<evidence type="ECO:0000256" key="4">
    <source>
        <dbReference type="ARBA" id="ARBA00022737"/>
    </source>
</evidence>
<proteinExistence type="inferred from homology"/>
<gene>
    <name evidence="8" type="ORF">BRAFLDRAFT_92412</name>
</gene>
<dbReference type="AlphaFoldDB" id="C3Y6B9"/>
<protein>
    <recommendedName>
        <fullName evidence="7">REJ domain-containing protein</fullName>
    </recommendedName>
</protein>
<dbReference type="InterPro" id="IPR002859">
    <property type="entry name" value="PKD/REJ-like"/>
</dbReference>
<comment type="subcellular location">
    <subcellularLocation>
        <location evidence="1">Membrane</location>
    </subcellularLocation>
</comment>
<dbReference type="PANTHER" id="PTHR46730">
    <property type="entry name" value="POLYCYSTIN-1"/>
    <property type="match status" value="1"/>
</dbReference>
<evidence type="ECO:0000256" key="2">
    <source>
        <dbReference type="ARBA" id="ARBA00007200"/>
    </source>
</evidence>
<evidence type="ECO:0000256" key="3">
    <source>
        <dbReference type="ARBA" id="ARBA00022692"/>
    </source>
</evidence>
<keyword evidence="5" id="KW-1133">Transmembrane helix</keyword>
<evidence type="ECO:0000256" key="5">
    <source>
        <dbReference type="ARBA" id="ARBA00022989"/>
    </source>
</evidence>
<evidence type="ECO:0000256" key="1">
    <source>
        <dbReference type="ARBA" id="ARBA00004370"/>
    </source>
</evidence>
<keyword evidence="4" id="KW-0677">Repeat</keyword>
<dbReference type="PANTHER" id="PTHR46730:SF1">
    <property type="entry name" value="PLAT DOMAIN-CONTAINING PROTEIN"/>
    <property type="match status" value="1"/>
</dbReference>
<dbReference type="Pfam" id="PF02010">
    <property type="entry name" value="REJ"/>
    <property type="match status" value="1"/>
</dbReference>
<sequence length="103" mass="11131">MDSKSPPIYLPLGDKNKNYLVTIVITVSDTEGASSRTTTTVQVNEPEEMEDTATMLAHTDSELSGLLEAGDTSAAVEIVNMVTSVINTREDDGAQEEEKKQVK</sequence>
<evidence type="ECO:0000259" key="7">
    <source>
        <dbReference type="PROSITE" id="PS51111"/>
    </source>
</evidence>
<dbReference type="InParanoid" id="C3Y6B9"/>
<keyword evidence="6" id="KW-0472">Membrane</keyword>
<accession>C3Y6B9</accession>